<evidence type="ECO:0000313" key="1">
    <source>
        <dbReference type="EMBL" id="TFK69594.1"/>
    </source>
</evidence>
<sequence>MASSHHRCGLRSQIDPRTVQHRFQNSHIPVYRLPTELLTAIFLHARDDAGYHKHSHLVLTLSWVSSHWRDILLSNPALWTFIEVRSEDLLNLFLTRSPNSNLRIDQAADSPNDFVPIMKELFRLECLTLCCPEVDIDEEDELGGSTHDDSLLRPYWSQPAPYLRKLSLTNFPIPPNPFDNISPALRDVELVWCNFDWATFPLSNITTLRVVFPEHDISSSQFLQKLQQMPFLEHLELEGALEGTGWSGPVRHKLSHLKYLDITLDDPNTLMDFLQRISVPAAAYISVGVEESGGMVPELITRLRGCVDGELKALSNFRLDAYANSLSFEVIPVLPASNEQDDHGPFLRGNFSGWEFNHSVVDELFHHYDFSGLTELSLLSDDQEITTDIWTTIFTPLPQLTKLSLEGVFAVSFINHVSTSAQHISLPPDSNIEVDDDIKDEVRQGMTFPSLESLGLHRTSSFVEAVGEDETKWPGEFDMFYAALGIRQLVGCGLRNLKVTRYALADLQVESLRFVVDNLVYEDERSWALEIADVAEKLGLGGDR</sequence>
<protein>
    <submittedName>
        <fullName evidence="1">Uncharacterized protein</fullName>
    </submittedName>
</protein>
<organism evidence="1 2">
    <name type="scientific">Pluteus cervinus</name>
    <dbReference type="NCBI Taxonomy" id="181527"/>
    <lineage>
        <taxon>Eukaryota</taxon>
        <taxon>Fungi</taxon>
        <taxon>Dikarya</taxon>
        <taxon>Basidiomycota</taxon>
        <taxon>Agaricomycotina</taxon>
        <taxon>Agaricomycetes</taxon>
        <taxon>Agaricomycetidae</taxon>
        <taxon>Agaricales</taxon>
        <taxon>Pluteineae</taxon>
        <taxon>Pluteaceae</taxon>
        <taxon>Pluteus</taxon>
    </lineage>
</organism>
<keyword evidence="2" id="KW-1185">Reference proteome</keyword>
<dbReference type="EMBL" id="ML208328">
    <property type="protein sequence ID" value="TFK69594.1"/>
    <property type="molecule type" value="Genomic_DNA"/>
</dbReference>
<name>A0ACD3AV78_9AGAR</name>
<reference evidence="1 2" key="1">
    <citation type="journal article" date="2019" name="Nat. Ecol. Evol.">
        <title>Megaphylogeny resolves global patterns of mushroom evolution.</title>
        <authorList>
            <person name="Varga T."/>
            <person name="Krizsan K."/>
            <person name="Foldi C."/>
            <person name="Dima B."/>
            <person name="Sanchez-Garcia M."/>
            <person name="Sanchez-Ramirez S."/>
            <person name="Szollosi G.J."/>
            <person name="Szarkandi J.G."/>
            <person name="Papp V."/>
            <person name="Albert L."/>
            <person name="Andreopoulos W."/>
            <person name="Angelini C."/>
            <person name="Antonin V."/>
            <person name="Barry K.W."/>
            <person name="Bougher N.L."/>
            <person name="Buchanan P."/>
            <person name="Buyck B."/>
            <person name="Bense V."/>
            <person name="Catcheside P."/>
            <person name="Chovatia M."/>
            <person name="Cooper J."/>
            <person name="Damon W."/>
            <person name="Desjardin D."/>
            <person name="Finy P."/>
            <person name="Geml J."/>
            <person name="Haridas S."/>
            <person name="Hughes K."/>
            <person name="Justo A."/>
            <person name="Karasinski D."/>
            <person name="Kautmanova I."/>
            <person name="Kiss B."/>
            <person name="Kocsube S."/>
            <person name="Kotiranta H."/>
            <person name="LaButti K.M."/>
            <person name="Lechner B.E."/>
            <person name="Liimatainen K."/>
            <person name="Lipzen A."/>
            <person name="Lukacs Z."/>
            <person name="Mihaltcheva S."/>
            <person name="Morgado L.N."/>
            <person name="Niskanen T."/>
            <person name="Noordeloos M.E."/>
            <person name="Ohm R.A."/>
            <person name="Ortiz-Santana B."/>
            <person name="Ovrebo C."/>
            <person name="Racz N."/>
            <person name="Riley R."/>
            <person name="Savchenko A."/>
            <person name="Shiryaev A."/>
            <person name="Soop K."/>
            <person name="Spirin V."/>
            <person name="Szebenyi C."/>
            <person name="Tomsovsky M."/>
            <person name="Tulloss R.E."/>
            <person name="Uehling J."/>
            <person name="Grigoriev I.V."/>
            <person name="Vagvolgyi C."/>
            <person name="Papp T."/>
            <person name="Martin F.M."/>
            <person name="Miettinen O."/>
            <person name="Hibbett D.S."/>
            <person name="Nagy L.G."/>
        </authorList>
    </citation>
    <scope>NUCLEOTIDE SEQUENCE [LARGE SCALE GENOMIC DNA]</scope>
    <source>
        <strain evidence="1 2">NL-1719</strain>
    </source>
</reference>
<accession>A0ACD3AV78</accession>
<gene>
    <name evidence="1" type="ORF">BDN72DRAFT_840189</name>
</gene>
<dbReference type="Proteomes" id="UP000308600">
    <property type="component" value="Unassembled WGS sequence"/>
</dbReference>
<evidence type="ECO:0000313" key="2">
    <source>
        <dbReference type="Proteomes" id="UP000308600"/>
    </source>
</evidence>
<proteinExistence type="predicted"/>